<accession>A0A2T4VWX3</accession>
<name>A0A2T4VWX3_9HYPH</name>
<evidence type="ECO:0000313" key="2">
    <source>
        <dbReference type="Proteomes" id="UP000240811"/>
    </source>
</evidence>
<proteinExistence type="predicted"/>
<reference evidence="2" key="1">
    <citation type="submission" date="2018-02" db="EMBL/GenBank/DDBJ databases">
        <title>Genome sequence of Candidatus Liberibacter europaeus.</title>
        <authorList>
            <person name="Frampton R.A."/>
            <person name="Thompson S.M."/>
            <person name="David C."/>
            <person name="Addison S.M."/>
            <person name="Smith G.R."/>
        </authorList>
    </citation>
    <scope>NUCLEOTIDE SEQUENCE [LARGE SCALE GENOMIC DNA]</scope>
</reference>
<sequence length="723" mass="82059">MKIVKVQHTFSGGEVSPVIHQARTDLEIYRKCLVKCSNYIPLLQGSLIRRPPMVDLGVKFSDTPRKALKYRDEKTNNEFLIIPQNKKSIVFDTSSETKVTEINTPWKLEDVDHLDYVQIKKYLLVVHQDYLPVLLYPEQDDESSWVSERYTPPTGPYLTANSGSNILSSLSTLTISKDEADVKDNKVLHKNDFFSLPGWSYFAMPYMNPVGATELYIYNENTIESSEPIFSTSDAGRHITFESEISLWEQHQIYREGAKVISSKNDMIYELVEELNDSPQPSISIPSGSGFYFEDGRHIWKKLYPSTEDNIYFQYHGVIKEYVSDKKVKALIFSRPNSFYGKATTDKWALGAWCKLEGYPSLVTLYDGRLVFSGYKKRPSHIDFSEVITSSNFRDIGFKQTDGEGKVQKNSALSLSMDFGARKEEKIQWMEGFNHRFLVGTDSNEWELGPVRNTDGFSPLNFGFNCISSYGSEKIPPVRIGRSLIFIQRAGRIIRELKAIKNNVYKAIDITMYANHLTDGFGREIKQLVYQKNPHSILWAVTHDGRLLGCTVDLDNSVYAWHSHEIEDDQGDIFNMIVDYADQSGEEGIILGSKASLQLMKIRSFHDKSTFHNDFYGSPNESSYISRAEFPRIDDVVEPAYVGGKRRLISAKIRTSNVESLLCGTINSRLVKAKIDPSDGLGLVEVILDAKYGRDEGLCIVQDEGSPGVILQVMTISELQNVR</sequence>
<dbReference type="AlphaFoldDB" id="A0A2T4VWX3"/>
<dbReference type="EMBL" id="PSQJ01000005">
    <property type="protein sequence ID" value="PTL86260.1"/>
    <property type="molecule type" value="Genomic_DNA"/>
</dbReference>
<protein>
    <submittedName>
        <fullName evidence="1">Uncharacterized protein</fullName>
    </submittedName>
</protein>
<evidence type="ECO:0000313" key="1">
    <source>
        <dbReference type="EMBL" id="PTL86260.1"/>
    </source>
</evidence>
<organism evidence="1 2">
    <name type="scientific">Candidatus Liberibacter europaeus</name>
    <dbReference type="NCBI Taxonomy" id="744859"/>
    <lineage>
        <taxon>Bacteria</taxon>
        <taxon>Pseudomonadati</taxon>
        <taxon>Pseudomonadota</taxon>
        <taxon>Alphaproteobacteria</taxon>
        <taxon>Hyphomicrobiales</taxon>
        <taxon>Rhizobiaceae</taxon>
        <taxon>Liberibacter</taxon>
    </lineage>
</organism>
<comment type="caution">
    <text evidence="1">The sequence shown here is derived from an EMBL/GenBank/DDBJ whole genome shotgun (WGS) entry which is preliminary data.</text>
</comment>
<dbReference type="Proteomes" id="UP000240811">
    <property type="component" value="Unassembled WGS sequence"/>
</dbReference>
<gene>
    <name evidence="1" type="ORF">C4617_04440</name>
</gene>